<comment type="similarity">
    <text evidence="7">Belongs to the argonaute family. Piwi subfamily.</text>
</comment>
<feature type="region of interest" description="Disordered" evidence="8">
    <location>
        <begin position="1"/>
        <end position="74"/>
    </location>
</feature>
<evidence type="ECO:0000259" key="9">
    <source>
        <dbReference type="PROSITE" id="PS50821"/>
    </source>
</evidence>
<evidence type="ECO:0000256" key="5">
    <source>
        <dbReference type="ARBA" id="ARBA00022884"/>
    </source>
</evidence>
<feature type="compositionally biased region" description="Pro residues" evidence="8">
    <location>
        <begin position="31"/>
        <end position="49"/>
    </location>
</feature>
<dbReference type="GO" id="GO:0005737">
    <property type="term" value="C:cytoplasm"/>
    <property type="evidence" value="ECO:0007669"/>
    <property type="project" value="UniProtKB-SubCell"/>
</dbReference>
<organism evidence="11 12">
    <name type="scientific">Patella caerulea</name>
    <name type="common">Rayed Mediterranean limpet</name>
    <dbReference type="NCBI Taxonomy" id="87958"/>
    <lineage>
        <taxon>Eukaryota</taxon>
        <taxon>Metazoa</taxon>
        <taxon>Spiralia</taxon>
        <taxon>Lophotrochozoa</taxon>
        <taxon>Mollusca</taxon>
        <taxon>Gastropoda</taxon>
        <taxon>Patellogastropoda</taxon>
        <taxon>Patelloidea</taxon>
        <taxon>Patellidae</taxon>
        <taxon>Patella</taxon>
    </lineage>
</organism>
<dbReference type="Gene3D" id="3.30.420.10">
    <property type="entry name" value="Ribonuclease H-like superfamily/Ribonuclease H"/>
    <property type="match status" value="1"/>
</dbReference>
<evidence type="ECO:0000256" key="6">
    <source>
        <dbReference type="ARBA" id="ARBA00023158"/>
    </source>
</evidence>
<evidence type="ECO:0000256" key="7">
    <source>
        <dbReference type="ARBA" id="ARBA00038291"/>
    </source>
</evidence>
<dbReference type="Proteomes" id="UP001347796">
    <property type="component" value="Unassembled WGS sequence"/>
</dbReference>
<dbReference type="PANTHER" id="PTHR22891">
    <property type="entry name" value="EUKARYOTIC TRANSLATION INITIATION FACTOR 2C"/>
    <property type="match status" value="1"/>
</dbReference>
<keyword evidence="5" id="KW-0694">RNA-binding</keyword>
<dbReference type="InterPro" id="IPR003165">
    <property type="entry name" value="Piwi"/>
</dbReference>
<feature type="region of interest" description="Disordered" evidence="8">
    <location>
        <begin position="86"/>
        <end position="105"/>
    </location>
</feature>
<keyword evidence="4" id="KW-0221">Differentiation</keyword>
<dbReference type="FunFam" id="2.170.260.10:FF:000003">
    <property type="entry name" value="Piwi-like RNA-mediated gene silencing 2"/>
    <property type="match status" value="1"/>
</dbReference>
<evidence type="ECO:0000256" key="1">
    <source>
        <dbReference type="ARBA" id="ARBA00004496"/>
    </source>
</evidence>
<dbReference type="InterPro" id="IPR012337">
    <property type="entry name" value="RNaseH-like_sf"/>
</dbReference>
<feature type="domain" description="PAZ" evidence="9">
    <location>
        <begin position="291"/>
        <end position="404"/>
    </location>
</feature>
<name>A0AAN8K2Z1_PATCE</name>
<dbReference type="PROSITE" id="PS50821">
    <property type="entry name" value="PAZ"/>
    <property type="match status" value="1"/>
</dbReference>
<dbReference type="Pfam" id="PF23278">
    <property type="entry name" value="Piwi_N"/>
    <property type="match status" value="1"/>
</dbReference>
<evidence type="ECO:0000256" key="2">
    <source>
        <dbReference type="ARBA" id="ARBA00022473"/>
    </source>
</evidence>
<dbReference type="FunFam" id="3.30.420.10:FF:000014">
    <property type="entry name" value="Piwi-like RNA-mediated gene silencing 1"/>
    <property type="match status" value="1"/>
</dbReference>
<accession>A0AAN8K2Z1</accession>
<dbReference type="CDD" id="cd04658">
    <property type="entry name" value="Piwi_piwi-like_Euk"/>
    <property type="match status" value="1"/>
</dbReference>
<dbReference type="InterPro" id="IPR036085">
    <property type="entry name" value="PAZ_dom_sf"/>
</dbReference>
<dbReference type="GO" id="GO:0031047">
    <property type="term" value="P:regulatory ncRNA-mediated gene silencing"/>
    <property type="evidence" value="ECO:0007669"/>
    <property type="project" value="UniProtKB-KW"/>
</dbReference>
<feature type="compositionally biased region" description="Basic residues" evidence="8">
    <location>
        <begin position="1"/>
        <end position="13"/>
    </location>
</feature>
<dbReference type="InterPro" id="IPR036397">
    <property type="entry name" value="RNaseH_sf"/>
</dbReference>
<evidence type="ECO:0000256" key="8">
    <source>
        <dbReference type="SAM" id="MobiDB-lite"/>
    </source>
</evidence>
<evidence type="ECO:0000256" key="4">
    <source>
        <dbReference type="ARBA" id="ARBA00022782"/>
    </source>
</evidence>
<dbReference type="Pfam" id="PF02170">
    <property type="entry name" value="PAZ"/>
    <property type="match status" value="1"/>
</dbReference>
<dbReference type="Gene3D" id="2.170.260.10">
    <property type="entry name" value="paz domain"/>
    <property type="match status" value="1"/>
</dbReference>
<dbReference type="SUPFAM" id="SSF101690">
    <property type="entry name" value="PAZ domain"/>
    <property type="match status" value="1"/>
</dbReference>
<evidence type="ECO:0008006" key="13">
    <source>
        <dbReference type="Google" id="ProtNLM"/>
    </source>
</evidence>
<evidence type="ECO:0000313" key="11">
    <source>
        <dbReference type="EMBL" id="KAK6191828.1"/>
    </source>
</evidence>
<dbReference type="InterPro" id="IPR003100">
    <property type="entry name" value="PAZ_dom"/>
</dbReference>
<dbReference type="Pfam" id="PF02171">
    <property type="entry name" value="Piwi"/>
    <property type="match status" value="1"/>
</dbReference>
<evidence type="ECO:0000313" key="12">
    <source>
        <dbReference type="Proteomes" id="UP001347796"/>
    </source>
</evidence>
<comment type="caution">
    <text evidence="11">The sequence shown here is derived from an EMBL/GenBank/DDBJ whole genome shotgun (WGS) entry which is preliminary data.</text>
</comment>
<dbReference type="CDD" id="cd02845">
    <property type="entry name" value="PAZ_piwi_like"/>
    <property type="match status" value="1"/>
</dbReference>
<dbReference type="GO" id="GO:0030154">
    <property type="term" value="P:cell differentiation"/>
    <property type="evidence" value="ECO:0007669"/>
    <property type="project" value="UniProtKB-KW"/>
</dbReference>
<sequence length="879" mass="99053">MSGKTRGRARGRARGGTDQAASRRPGEQGSGPPPVQPPPPAGAGGPPPAGGSGRAAYRGGAREPRPGMSSDIPRVPVEQMADMAIGTGAASQVPRKRSEFRYQDLRTRPAHVTNKQGTEGRPIQLLANFFQLQMTPKFVALYQYQVDFNPTIDSRKLKAALLFTHEELLGTVKAFDGGILYLPRKLQEKVTTVYSKRNFDDTKIQITITLTNELPPSSPQFLQVVNIIFRRLLTAIDMKEIGRHYFNPKLAIDIPQHKLSVMPGFATSILQYENEILLGADIAHKILRTDCVLDIMYNIYNDDRGRGSFFDRAFKALVGSIVLTRYNNKTYRVDDIDWDKRPTDKFKLHNGDEISYIEYYQKNYEKTVTDMEQPLLVSKPKKSDIRRGQTGNIYLLPELCTLTGLSDDVRADFQVMKDVATHTRIAPEGRCKRLIDFINIMNRNPKVQSEMGGWGLKFEPKLLKLTGRVLPQEPITQLEKVFLQYRQEECDWSRDMRGKELKTATNLNNWMVMSTRRDGGAAQDLVQTLNRVCGPMGMRIQSPRMYELQNDRNETFLSTIKQNLTRDTQLVLVVVPNNKKDRYDAIKKCTCIENPVPSQVVVARTLSKKQMLMSVATKIAIQINCKLGGEVWALHIPLSGTMVCGIDTYHDSAKKGASVAGIICSINQTFTRYYSRVAYQSTDVELVNGLRTALTSALRKYAEVNDNKLPSKIIVYRDGVGDGQLAGVFEHEVHQILDALHKVKGADYDPKLAVVVVKKRINARFFARAGQQGMANPMPGTCIDTEVTKPEWYDFYLVSQSVRQGTVTPTHYNVIWDQTGLKPDHMQRLSYKLTHLYYNWPGTIRVPAPCQYAHKLAFLVGQSLHKDPSLDLADKLFFL</sequence>
<dbReference type="GO" id="GO:0003723">
    <property type="term" value="F:RNA binding"/>
    <property type="evidence" value="ECO:0007669"/>
    <property type="project" value="UniProtKB-KW"/>
</dbReference>
<evidence type="ECO:0000256" key="3">
    <source>
        <dbReference type="ARBA" id="ARBA00022490"/>
    </source>
</evidence>
<comment type="subcellular location">
    <subcellularLocation>
        <location evidence="1">Cytoplasm</location>
    </subcellularLocation>
</comment>
<keyword evidence="6" id="KW-0943">RNA-mediated gene silencing</keyword>
<dbReference type="SMART" id="SM00949">
    <property type="entry name" value="PAZ"/>
    <property type="match status" value="1"/>
</dbReference>
<protein>
    <recommendedName>
        <fullName evidence="13">Piwi</fullName>
    </recommendedName>
</protein>
<feature type="compositionally biased region" description="Basic and acidic residues" evidence="8">
    <location>
        <begin position="96"/>
        <end position="105"/>
    </location>
</feature>
<evidence type="ECO:0000259" key="10">
    <source>
        <dbReference type="PROSITE" id="PS50822"/>
    </source>
</evidence>
<dbReference type="EMBL" id="JAZGQO010000002">
    <property type="protein sequence ID" value="KAK6191828.1"/>
    <property type="molecule type" value="Genomic_DNA"/>
</dbReference>
<keyword evidence="2" id="KW-0217">Developmental protein</keyword>
<keyword evidence="12" id="KW-1185">Reference proteome</keyword>
<gene>
    <name evidence="11" type="ORF">SNE40_003420</name>
</gene>
<dbReference type="SMART" id="SM00950">
    <property type="entry name" value="Piwi"/>
    <property type="match status" value="1"/>
</dbReference>
<feature type="domain" description="Piwi" evidence="10">
    <location>
        <begin position="570"/>
        <end position="865"/>
    </location>
</feature>
<keyword evidence="3" id="KW-0963">Cytoplasm</keyword>
<reference evidence="11 12" key="1">
    <citation type="submission" date="2024-01" db="EMBL/GenBank/DDBJ databases">
        <title>The genome of the rayed Mediterranean limpet Patella caerulea (Linnaeus, 1758).</title>
        <authorList>
            <person name="Anh-Thu Weber A."/>
            <person name="Halstead-Nussloch G."/>
        </authorList>
    </citation>
    <scope>NUCLEOTIDE SEQUENCE [LARGE SCALE GENOMIC DNA]</scope>
    <source>
        <strain evidence="11">AATW-2023a</strain>
        <tissue evidence="11">Whole specimen</tissue>
    </source>
</reference>
<dbReference type="AlphaFoldDB" id="A0AAN8K2Z1"/>
<dbReference type="PROSITE" id="PS50822">
    <property type="entry name" value="PIWI"/>
    <property type="match status" value="1"/>
</dbReference>
<proteinExistence type="inferred from homology"/>
<dbReference type="SUPFAM" id="SSF53098">
    <property type="entry name" value="Ribonuclease H-like"/>
    <property type="match status" value="1"/>
</dbReference>
<dbReference type="Gene3D" id="3.40.50.2300">
    <property type="match status" value="1"/>
</dbReference>